<accession>A0AB34WZ53</accession>
<protein>
    <submittedName>
        <fullName evidence="2">Uncharacterized protein</fullName>
    </submittedName>
</protein>
<feature type="region of interest" description="Disordered" evidence="1">
    <location>
        <begin position="1"/>
        <end position="28"/>
    </location>
</feature>
<name>A0AB34WZ53_9ACTO</name>
<evidence type="ECO:0000256" key="1">
    <source>
        <dbReference type="SAM" id="MobiDB-lite"/>
    </source>
</evidence>
<proteinExistence type="predicted"/>
<gene>
    <name evidence="2" type="ORF">HMPREF1862_01185</name>
</gene>
<comment type="caution">
    <text evidence="2">The sequence shown here is derived from an EMBL/GenBank/DDBJ whole genome shotgun (WGS) entry which is preliminary data.</text>
</comment>
<reference evidence="2 3" key="1">
    <citation type="submission" date="2016-01" db="EMBL/GenBank/DDBJ databases">
        <authorList>
            <person name="Mitreva M."/>
            <person name="Pepin K.H."/>
            <person name="Mihindukulasuriya K.A."/>
            <person name="Fulton R."/>
            <person name="Fronick C."/>
            <person name="O'Laughlin M."/>
            <person name="Miner T."/>
            <person name="Herter B."/>
            <person name="Rosa B.A."/>
            <person name="Cordes M."/>
            <person name="Tomlinson C."/>
            <person name="Wollam A."/>
            <person name="Palsikar V.B."/>
            <person name="Mardis E.R."/>
            <person name="Wilson R.K."/>
        </authorList>
    </citation>
    <scope>NUCLEOTIDE SEQUENCE [LARGE SCALE GENOMIC DNA]</scope>
    <source>
        <strain evidence="2 3">DNF00696</strain>
    </source>
</reference>
<organism evidence="2 3">
    <name type="scientific">Varibaculum cambriense</name>
    <dbReference type="NCBI Taxonomy" id="184870"/>
    <lineage>
        <taxon>Bacteria</taxon>
        <taxon>Bacillati</taxon>
        <taxon>Actinomycetota</taxon>
        <taxon>Actinomycetes</taxon>
        <taxon>Actinomycetales</taxon>
        <taxon>Actinomycetaceae</taxon>
        <taxon>Varibaculum</taxon>
    </lineage>
</organism>
<evidence type="ECO:0000313" key="2">
    <source>
        <dbReference type="EMBL" id="KXB80502.1"/>
    </source>
</evidence>
<sequence length="41" mass="4453">MRCYRTGVEKDARGGLSRAKQGSPGSPEYFFYPSSSHALSA</sequence>
<evidence type="ECO:0000313" key="3">
    <source>
        <dbReference type="Proteomes" id="UP000070572"/>
    </source>
</evidence>
<dbReference type="AlphaFoldDB" id="A0AB34WZ53"/>
<dbReference type="Proteomes" id="UP000070572">
    <property type="component" value="Unassembled WGS sequence"/>
</dbReference>
<dbReference type="EMBL" id="LSDN01000015">
    <property type="protein sequence ID" value="KXB80502.1"/>
    <property type="molecule type" value="Genomic_DNA"/>
</dbReference>